<dbReference type="AlphaFoldDB" id="A0A8B6GFM4"/>
<name>A0A8B6GFM4_MYTGA</name>
<evidence type="ECO:0000313" key="2">
    <source>
        <dbReference type="Proteomes" id="UP000596742"/>
    </source>
</evidence>
<protein>
    <recommendedName>
        <fullName evidence="3">B box-type domain-containing protein</fullName>
    </recommendedName>
</protein>
<dbReference type="OrthoDB" id="6094186at2759"/>
<evidence type="ECO:0000313" key="1">
    <source>
        <dbReference type="EMBL" id="VDI63297.1"/>
    </source>
</evidence>
<keyword evidence="2" id="KW-1185">Reference proteome</keyword>
<proteinExistence type="predicted"/>
<dbReference type="Proteomes" id="UP000596742">
    <property type="component" value="Unassembled WGS sequence"/>
</dbReference>
<evidence type="ECO:0008006" key="3">
    <source>
        <dbReference type="Google" id="ProtNLM"/>
    </source>
</evidence>
<dbReference type="Gene3D" id="3.30.160.60">
    <property type="entry name" value="Classic Zinc Finger"/>
    <property type="match status" value="1"/>
</dbReference>
<dbReference type="Pfam" id="PF22586">
    <property type="entry name" value="ANCHR-like_BBOX"/>
    <property type="match status" value="1"/>
</dbReference>
<dbReference type="EMBL" id="UYJE01008367">
    <property type="protein sequence ID" value="VDI63297.1"/>
    <property type="molecule type" value="Genomic_DNA"/>
</dbReference>
<accession>A0A8B6GFM4</accession>
<sequence>MAGNPNICDGCDSYEKIKSCCVNCEQGYCQECTAHHMKCRTTRLHILMDASNIDADKTLNSFDVKFVNECGKQAVMLCLDCKQLLCNSCTQKHARLKATNDHNAITAKQLARDETLSITSVDAYSERRTAAVLDSQELVHAQV</sequence>
<organism evidence="1 2">
    <name type="scientific">Mytilus galloprovincialis</name>
    <name type="common">Mediterranean mussel</name>
    <dbReference type="NCBI Taxonomy" id="29158"/>
    <lineage>
        <taxon>Eukaryota</taxon>
        <taxon>Metazoa</taxon>
        <taxon>Spiralia</taxon>
        <taxon>Lophotrochozoa</taxon>
        <taxon>Mollusca</taxon>
        <taxon>Bivalvia</taxon>
        <taxon>Autobranchia</taxon>
        <taxon>Pteriomorphia</taxon>
        <taxon>Mytilida</taxon>
        <taxon>Mytiloidea</taxon>
        <taxon>Mytilidae</taxon>
        <taxon>Mytilinae</taxon>
        <taxon>Mytilus</taxon>
    </lineage>
</organism>
<comment type="caution">
    <text evidence="1">The sequence shown here is derived from an EMBL/GenBank/DDBJ whole genome shotgun (WGS) entry which is preliminary data.</text>
</comment>
<reference evidence="1" key="1">
    <citation type="submission" date="2018-11" db="EMBL/GenBank/DDBJ databases">
        <authorList>
            <person name="Alioto T."/>
            <person name="Alioto T."/>
        </authorList>
    </citation>
    <scope>NUCLEOTIDE SEQUENCE</scope>
</reference>
<gene>
    <name evidence="1" type="ORF">MGAL_10B031833</name>
</gene>